<dbReference type="Gene3D" id="1.20.5.340">
    <property type="match status" value="1"/>
</dbReference>
<accession>A0A1J4K389</accession>
<dbReference type="AlphaFoldDB" id="A0A1J4K389"/>
<dbReference type="InterPro" id="IPR021854">
    <property type="entry name" value="WASH1_WAHD"/>
</dbReference>
<name>A0A1J4K389_9EUKA</name>
<feature type="domain" description="WASH1 WAHD" evidence="2">
    <location>
        <begin position="4"/>
        <end position="250"/>
    </location>
</feature>
<reference evidence="3" key="1">
    <citation type="submission" date="2016-10" db="EMBL/GenBank/DDBJ databases">
        <authorList>
            <person name="Benchimol M."/>
            <person name="Almeida L.G."/>
            <person name="Vasconcelos A.T."/>
            <person name="Perreira-Neves A."/>
            <person name="Rosa I.A."/>
            <person name="Tasca T."/>
            <person name="Bogo M.R."/>
            <person name="de Souza W."/>
        </authorList>
    </citation>
    <scope>NUCLEOTIDE SEQUENCE [LARGE SCALE GENOMIC DNA]</scope>
    <source>
        <strain evidence="3">K</strain>
    </source>
</reference>
<dbReference type="EMBL" id="MLAK01000802">
    <property type="protein sequence ID" value="OHT04190.1"/>
    <property type="molecule type" value="Genomic_DNA"/>
</dbReference>
<evidence type="ECO:0000313" key="3">
    <source>
        <dbReference type="EMBL" id="OHT04190.1"/>
    </source>
</evidence>
<proteinExistence type="predicted"/>
<dbReference type="RefSeq" id="XP_068357326.1">
    <property type="nucleotide sequence ID" value="XM_068506130.1"/>
</dbReference>
<organism evidence="3 4">
    <name type="scientific">Tritrichomonas foetus</name>
    <dbReference type="NCBI Taxonomy" id="1144522"/>
    <lineage>
        <taxon>Eukaryota</taxon>
        <taxon>Metamonada</taxon>
        <taxon>Parabasalia</taxon>
        <taxon>Tritrichomonadida</taxon>
        <taxon>Tritrichomonadidae</taxon>
        <taxon>Tritrichomonas</taxon>
    </lineage>
</organism>
<evidence type="ECO:0000259" key="2">
    <source>
        <dbReference type="Pfam" id="PF11945"/>
    </source>
</evidence>
<feature type="coiled-coil region" evidence="1">
    <location>
        <begin position="39"/>
        <end position="73"/>
    </location>
</feature>
<gene>
    <name evidence="3" type="ORF">TRFO_28359</name>
</gene>
<comment type="caution">
    <text evidence="3">The sequence shown here is derived from an EMBL/GenBank/DDBJ whole genome shotgun (WGS) entry which is preliminary data.</text>
</comment>
<keyword evidence="1" id="KW-0175">Coiled coil</keyword>
<dbReference type="GeneID" id="94840834"/>
<dbReference type="Proteomes" id="UP000179807">
    <property type="component" value="Unassembled WGS sequence"/>
</dbReference>
<evidence type="ECO:0000256" key="1">
    <source>
        <dbReference type="SAM" id="Coils"/>
    </source>
</evidence>
<dbReference type="VEuPathDB" id="TrichDB:TRFO_28359"/>
<dbReference type="Pfam" id="PF11945">
    <property type="entry name" value="WASH_WAHD"/>
    <property type="match status" value="1"/>
</dbReference>
<sequence length="255" mass="29470">MISQPFVLPLITNDDTSDITLVKSVRVLSYLEDSTDSLLSKINEKLHVQKGRVNELKDRINNIQNHINKINSQSNPYISISHPLNFVSTSDPPMYAALTNSFNKPSICEKVKSFQSQNHIPQNKSKEAVFININDSNSCEYSDDHENNDINLDYISIDSQIYNNINFNSYQNETEKQFWQKILEKSKLKEDPLGKSPKIDSLSNVSSLVKFNPKKKVREISNLDKKEVHFEKLKIRNITNKKEQLFDAPWECHQI</sequence>
<protein>
    <recommendedName>
        <fullName evidence="2">WASH1 WAHD domain-containing protein</fullName>
    </recommendedName>
</protein>
<evidence type="ECO:0000313" key="4">
    <source>
        <dbReference type="Proteomes" id="UP000179807"/>
    </source>
</evidence>
<keyword evidence="4" id="KW-1185">Reference proteome</keyword>